<gene>
    <name evidence="2" type="ORF">AMYX_18320</name>
</gene>
<dbReference type="RefSeq" id="WP_176064580.1">
    <property type="nucleotide sequence ID" value="NZ_BJTG01000004.1"/>
</dbReference>
<organism evidence="2 3">
    <name type="scientific">Anaeromyxobacter diazotrophicus</name>
    <dbReference type="NCBI Taxonomy" id="2590199"/>
    <lineage>
        <taxon>Bacteria</taxon>
        <taxon>Pseudomonadati</taxon>
        <taxon>Myxococcota</taxon>
        <taxon>Myxococcia</taxon>
        <taxon>Myxococcales</taxon>
        <taxon>Cystobacterineae</taxon>
        <taxon>Anaeromyxobacteraceae</taxon>
        <taxon>Anaeromyxobacter</taxon>
    </lineage>
</organism>
<name>A0A7I9VL15_9BACT</name>
<feature type="signal peptide" evidence="1">
    <location>
        <begin position="1"/>
        <end position="27"/>
    </location>
</feature>
<keyword evidence="3" id="KW-1185">Reference proteome</keyword>
<sequence length="171" mass="18470">MPRLRNPSALLALALLASLALSCASLAGAKRESALRRELNGYQLPRPLAAVWPDALRVLSERGVQLVGRDRATVGQPEQNTWGQLLSKGFETREDGGGRWVAESNADGERRRFRVQGTDLGRGTSIVRYVSIQAHPDDPAEDEARAIDLELALVQRVDPGAAARMLAAAPP</sequence>
<evidence type="ECO:0000313" key="2">
    <source>
        <dbReference type="EMBL" id="GEJ57091.1"/>
    </source>
</evidence>
<reference evidence="3" key="1">
    <citation type="journal article" date="2020" name="Appl. Environ. Microbiol.">
        <title>Diazotrophic Anaeromyxobacter Isolates from Soils.</title>
        <authorList>
            <person name="Masuda Y."/>
            <person name="Yamanaka H."/>
            <person name="Xu Z.X."/>
            <person name="Shiratori Y."/>
            <person name="Aono T."/>
            <person name="Amachi S."/>
            <person name="Senoo K."/>
            <person name="Itoh H."/>
        </authorList>
    </citation>
    <scope>NUCLEOTIDE SEQUENCE [LARGE SCALE GENOMIC DNA]</scope>
    <source>
        <strain evidence="3">R267</strain>
    </source>
</reference>
<evidence type="ECO:0000313" key="3">
    <source>
        <dbReference type="Proteomes" id="UP000503640"/>
    </source>
</evidence>
<feature type="chain" id="PRO_5029752250" description="Lipoprotein" evidence="1">
    <location>
        <begin position="28"/>
        <end position="171"/>
    </location>
</feature>
<protein>
    <recommendedName>
        <fullName evidence="4">Lipoprotein</fullName>
    </recommendedName>
</protein>
<keyword evidence="1" id="KW-0732">Signal</keyword>
<accession>A0A7I9VL15</accession>
<evidence type="ECO:0000256" key="1">
    <source>
        <dbReference type="SAM" id="SignalP"/>
    </source>
</evidence>
<dbReference type="EMBL" id="BJTG01000004">
    <property type="protein sequence ID" value="GEJ57091.1"/>
    <property type="molecule type" value="Genomic_DNA"/>
</dbReference>
<dbReference type="PROSITE" id="PS51257">
    <property type="entry name" value="PROKAR_LIPOPROTEIN"/>
    <property type="match status" value="1"/>
</dbReference>
<comment type="caution">
    <text evidence="2">The sequence shown here is derived from an EMBL/GenBank/DDBJ whole genome shotgun (WGS) entry which is preliminary data.</text>
</comment>
<evidence type="ECO:0008006" key="4">
    <source>
        <dbReference type="Google" id="ProtNLM"/>
    </source>
</evidence>
<dbReference type="AlphaFoldDB" id="A0A7I9VL15"/>
<proteinExistence type="predicted"/>
<dbReference type="Proteomes" id="UP000503640">
    <property type="component" value="Unassembled WGS sequence"/>
</dbReference>